<feature type="domain" description="Copper type II ascorbate-dependent monooxygenase N-terminal" evidence="4">
    <location>
        <begin position="103"/>
        <end position="220"/>
    </location>
</feature>
<name>A0ABQ9EAI6_TEGGR</name>
<dbReference type="PANTHER" id="PTHR10157">
    <property type="entry name" value="DOPAMINE BETA HYDROXYLASE RELATED"/>
    <property type="match status" value="1"/>
</dbReference>
<protein>
    <submittedName>
        <fullName evidence="7">Uncharacterized protein</fullName>
    </submittedName>
</protein>
<dbReference type="InterPro" id="IPR000945">
    <property type="entry name" value="DBH-like"/>
</dbReference>
<sequence length="860" mass="96520">MVLQLVVTLVASFPYFQNKIPNGDSVPHPCKPNYLFHGVGHINPKGGGDRNPFGIAFKDAGMVSVCDPWDSVECKDKNKWIDCDPENDFKCDAFNEVGVRNVTIRFPTTRVPPDETTYYCMIFDLPQDGDFHLVGTTPHIDNKYVMHHIILTGCDESEGPVTAPKNQPELCGMGNSKCNSVIGLWAVGFDGECFHKDVGMRIGSNGFKTGMLQFHWNNPEFRSDYVDSSGINLFYTANRRPFDASVIMIGQTYLHIPPQQDRVEIAGLCSGECTQRQMTGSVQITRALNHMHYLGREMKIEHYRQGVKIRDITNDEVYSYDSPVTYTFPEAIEFLPGDELKTTCVYKSKNKIKTTFYGDGTSEEMCFGFLTYHPKQSWQTQFCSSWKGLPACKIWSNAGDFPVIDNCKWHTLFNVSHPYSKDLYNGVSQNCVPFGPCTPECLEEVKRIQNHPCIKSDMGDYLKYTGTIRQDMQSIRFYAGIDSCSAALALQNQAPCDCRNCPNGGVNSSGYVQLSFMLIAVVMIFFYSIMCRILILLCLDFIFPTAGYPYLQDQIPNGQSVPHPCNPNFIFHGVGHTNPKGGGDRNPFGIAFKEAGLNWKTVCPLDSDGDGRTNGEELGDPECKWKNGEIPDRTEKITHPGMMNKTIRFPETQVPPTQTNYYCMTFDLPNDGDFHLVGTTPHIDNKYVMHHILIFGCEESADPVSADYNTPLPCGMGNGNCNRILGGWSVGNDGDCYHRDVGIRIGTNGYRTGMLQFHWNNPELRSDYVDSSGVTLFYTANRRRYDAGVLTTGQTFLEIPPRMDRVDVFGTCSGECSRKQMKGPVKFTRASNHMHYLGNNVVVYNNIALNLIKICSFFSI</sequence>
<dbReference type="Gene3D" id="2.60.120.230">
    <property type="match status" value="1"/>
</dbReference>
<evidence type="ECO:0000313" key="8">
    <source>
        <dbReference type="Proteomes" id="UP001217089"/>
    </source>
</evidence>
<comment type="caution">
    <text evidence="7">The sequence shown here is derived from an EMBL/GenBank/DDBJ whole genome shotgun (WGS) entry which is preliminary data.</text>
</comment>
<dbReference type="Pfam" id="PF03712">
    <property type="entry name" value="Cu2_monoox_C"/>
    <property type="match status" value="1"/>
</dbReference>
<dbReference type="InterPro" id="IPR024548">
    <property type="entry name" value="Cu2_monoox_C"/>
</dbReference>
<feature type="transmembrane region" description="Helical" evidence="3">
    <location>
        <begin position="510"/>
        <end position="527"/>
    </location>
</feature>
<dbReference type="Gene3D" id="2.60.120.310">
    <property type="entry name" value="Copper type II, ascorbate-dependent monooxygenase, N-terminal domain"/>
    <property type="match status" value="2"/>
</dbReference>
<gene>
    <name evidence="7" type="ORF">KUTeg_022340</name>
</gene>
<feature type="domain" description="Copper type II ascorbate-dependent monooxygenase N-terminal" evidence="4">
    <location>
        <begin position="647"/>
        <end position="765"/>
    </location>
</feature>
<organism evidence="7 8">
    <name type="scientific">Tegillarca granosa</name>
    <name type="common">Malaysian cockle</name>
    <name type="synonym">Anadara granosa</name>
    <dbReference type="NCBI Taxonomy" id="220873"/>
    <lineage>
        <taxon>Eukaryota</taxon>
        <taxon>Metazoa</taxon>
        <taxon>Spiralia</taxon>
        <taxon>Lophotrochozoa</taxon>
        <taxon>Mollusca</taxon>
        <taxon>Bivalvia</taxon>
        <taxon>Autobranchia</taxon>
        <taxon>Pteriomorphia</taxon>
        <taxon>Arcoida</taxon>
        <taxon>Arcoidea</taxon>
        <taxon>Arcidae</taxon>
        <taxon>Tegillarca</taxon>
    </lineage>
</organism>
<evidence type="ECO:0000313" key="7">
    <source>
        <dbReference type="EMBL" id="KAJ8300821.1"/>
    </source>
</evidence>
<keyword evidence="8" id="KW-1185">Reference proteome</keyword>
<keyword evidence="1" id="KW-1015">Disulfide bond</keyword>
<evidence type="ECO:0000256" key="1">
    <source>
        <dbReference type="ARBA" id="ARBA00023157"/>
    </source>
</evidence>
<evidence type="ECO:0000259" key="6">
    <source>
        <dbReference type="Pfam" id="PF24784"/>
    </source>
</evidence>
<dbReference type="Pfam" id="PF24784">
    <property type="entry name" value="Temptin_C"/>
    <property type="match status" value="2"/>
</dbReference>
<dbReference type="InterPro" id="IPR000323">
    <property type="entry name" value="Cu2_ascorb_mOase_N"/>
</dbReference>
<dbReference type="PANTHER" id="PTHR10157:SF23">
    <property type="entry name" value="MOXD1 HOMOLOG 1"/>
    <property type="match status" value="1"/>
</dbReference>
<dbReference type="Pfam" id="PF01082">
    <property type="entry name" value="Cu2_monooxygen"/>
    <property type="match status" value="2"/>
</dbReference>
<evidence type="ECO:0000259" key="4">
    <source>
        <dbReference type="Pfam" id="PF01082"/>
    </source>
</evidence>
<evidence type="ECO:0000256" key="2">
    <source>
        <dbReference type="ARBA" id="ARBA00023180"/>
    </source>
</evidence>
<keyword evidence="3" id="KW-0472">Membrane</keyword>
<keyword evidence="3" id="KW-1133">Transmembrane helix</keyword>
<dbReference type="SUPFAM" id="SSF49742">
    <property type="entry name" value="PHM/PNGase F"/>
    <property type="match status" value="4"/>
</dbReference>
<keyword evidence="3" id="KW-0812">Transmembrane</keyword>
<feature type="domain" description="Temptin Cys/Cys disulfide" evidence="6">
    <location>
        <begin position="546"/>
        <end position="641"/>
    </location>
</feature>
<dbReference type="EMBL" id="JARBDR010000919">
    <property type="protein sequence ID" value="KAJ8300821.1"/>
    <property type="molecule type" value="Genomic_DNA"/>
</dbReference>
<dbReference type="InterPro" id="IPR057626">
    <property type="entry name" value="S-S_Temptin"/>
</dbReference>
<feature type="domain" description="Temptin Cys/Cys disulfide" evidence="6">
    <location>
        <begin position="11"/>
        <end position="62"/>
    </location>
</feature>
<reference evidence="7 8" key="1">
    <citation type="submission" date="2022-12" db="EMBL/GenBank/DDBJ databases">
        <title>Chromosome-level genome of Tegillarca granosa.</title>
        <authorList>
            <person name="Kim J."/>
        </authorList>
    </citation>
    <scope>NUCLEOTIDE SEQUENCE [LARGE SCALE GENOMIC DNA]</scope>
    <source>
        <strain evidence="7">Teg-2019</strain>
        <tissue evidence="7">Adductor muscle</tissue>
    </source>
</reference>
<proteinExistence type="predicted"/>
<evidence type="ECO:0000256" key="3">
    <source>
        <dbReference type="SAM" id="Phobius"/>
    </source>
</evidence>
<dbReference type="InterPro" id="IPR014784">
    <property type="entry name" value="Cu2_ascorb_mOase-like_C"/>
</dbReference>
<keyword evidence="2" id="KW-0325">Glycoprotein</keyword>
<dbReference type="InterPro" id="IPR008977">
    <property type="entry name" value="PHM/PNGase_F_dom_sf"/>
</dbReference>
<accession>A0ABQ9EAI6</accession>
<evidence type="ECO:0000259" key="5">
    <source>
        <dbReference type="Pfam" id="PF03712"/>
    </source>
</evidence>
<feature type="domain" description="Copper type II ascorbate-dependent monooxygenase C-terminal" evidence="5">
    <location>
        <begin position="243"/>
        <end position="385"/>
    </location>
</feature>
<dbReference type="InterPro" id="IPR036939">
    <property type="entry name" value="Cu2_ascorb_mOase_N_sf"/>
</dbReference>
<dbReference type="Proteomes" id="UP001217089">
    <property type="component" value="Unassembled WGS sequence"/>
</dbReference>